<comment type="caution">
    <text evidence="1">The sequence shown here is derived from an EMBL/GenBank/DDBJ whole genome shotgun (WGS) entry which is preliminary data.</text>
</comment>
<accession>A0A7V0XFA6</accession>
<dbReference type="EMBL" id="DSBX01000230">
    <property type="protein sequence ID" value="HDQ99863.1"/>
    <property type="molecule type" value="Genomic_DNA"/>
</dbReference>
<protein>
    <submittedName>
        <fullName evidence="1">Uncharacterized protein</fullName>
    </submittedName>
</protein>
<dbReference type="AlphaFoldDB" id="A0A7V0XFA6"/>
<gene>
    <name evidence="1" type="ORF">ENN51_06230</name>
</gene>
<reference evidence="1" key="1">
    <citation type="journal article" date="2020" name="mSystems">
        <title>Genome- and Community-Level Interaction Insights into Carbon Utilization and Element Cycling Functions of Hydrothermarchaeota in Hydrothermal Sediment.</title>
        <authorList>
            <person name="Zhou Z."/>
            <person name="Liu Y."/>
            <person name="Xu W."/>
            <person name="Pan J."/>
            <person name="Luo Z.H."/>
            <person name="Li M."/>
        </authorList>
    </citation>
    <scope>NUCLEOTIDE SEQUENCE [LARGE SCALE GENOMIC DNA]</scope>
    <source>
        <strain evidence="1">SpSt-1182</strain>
    </source>
</reference>
<name>A0A7V0XFA6_UNCW3</name>
<organism evidence="1">
    <name type="scientific">candidate division WOR-3 bacterium</name>
    <dbReference type="NCBI Taxonomy" id="2052148"/>
    <lineage>
        <taxon>Bacteria</taxon>
        <taxon>Bacteria division WOR-3</taxon>
    </lineage>
</organism>
<sequence length="121" mass="13335">MKAVAILLMALASVSLGLVQVYSVEPVKAAWSGWTRTILGQDTISQTITCNWDSIVYCELFVGDFSDTGAYKVDVYELPGGTNRVAYNDGENATRPHTWVKMPLTTVSGQSFTKGKQYEFK</sequence>
<evidence type="ECO:0000313" key="1">
    <source>
        <dbReference type="EMBL" id="HDQ99863.1"/>
    </source>
</evidence>
<proteinExistence type="predicted"/>
<dbReference type="Proteomes" id="UP000885672">
    <property type="component" value="Unassembled WGS sequence"/>
</dbReference>